<organism evidence="2 3">
    <name type="scientific">Sesamum alatum</name>
    <dbReference type="NCBI Taxonomy" id="300844"/>
    <lineage>
        <taxon>Eukaryota</taxon>
        <taxon>Viridiplantae</taxon>
        <taxon>Streptophyta</taxon>
        <taxon>Embryophyta</taxon>
        <taxon>Tracheophyta</taxon>
        <taxon>Spermatophyta</taxon>
        <taxon>Magnoliopsida</taxon>
        <taxon>eudicotyledons</taxon>
        <taxon>Gunneridae</taxon>
        <taxon>Pentapetalae</taxon>
        <taxon>asterids</taxon>
        <taxon>lamiids</taxon>
        <taxon>Lamiales</taxon>
        <taxon>Pedaliaceae</taxon>
        <taxon>Sesamum</taxon>
    </lineage>
</organism>
<evidence type="ECO:0000256" key="1">
    <source>
        <dbReference type="SAM" id="MobiDB-lite"/>
    </source>
</evidence>
<gene>
    <name evidence="2" type="ORF">Salat_0147600</name>
</gene>
<evidence type="ECO:0000313" key="3">
    <source>
        <dbReference type="Proteomes" id="UP001293254"/>
    </source>
</evidence>
<reference evidence="2" key="1">
    <citation type="submission" date="2020-06" db="EMBL/GenBank/DDBJ databases">
        <authorList>
            <person name="Li T."/>
            <person name="Hu X."/>
            <person name="Zhang T."/>
            <person name="Song X."/>
            <person name="Zhang H."/>
            <person name="Dai N."/>
            <person name="Sheng W."/>
            <person name="Hou X."/>
            <person name="Wei L."/>
        </authorList>
    </citation>
    <scope>NUCLEOTIDE SEQUENCE</scope>
    <source>
        <strain evidence="2">3651</strain>
        <tissue evidence="2">Leaf</tissue>
    </source>
</reference>
<sequence length="101" mass="11168">MDVGIWRPNTNSYPNTNPNPTSYLQLNKSPSHELLSIPSLTDCTNLIPTKHLAQPPRAGAIESVRRPGPPNPPPPTLNLTQYTHNPTEYTHNPAKTAYHPP</sequence>
<feature type="compositionally biased region" description="Pro residues" evidence="1">
    <location>
        <begin position="67"/>
        <end position="76"/>
    </location>
</feature>
<keyword evidence="3" id="KW-1185">Reference proteome</keyword>
<dbReference type="Proteomes" id="UP001293254">
    <property type="component" value="Unassembled WGS sequence"/>
</dbReference>
<evidence type="ECO:0000313" key="2">
    <source>
        <dbReference type="EMBL" id="KAK4438135.1"/>
    </source>
</evidence>
<name>A0AAE1YWL7_9LAMI</name>
<dbReference type="EMBL" id="JACGWO010000001">
    <property type="protein sequence ID" value="KAK4438135.1"/>
    <property type="molecule type" value="Genomic_DNA"/>
</dbReference>
<feature type="region of interest" description="Disordered" evidence="1">
    <location>
        <begin position="61"/>
        <end position="101"/>
    </location>
</feature>
<accession>A0AAE1YWL7</accession>
<comment type="caution">
    <text evidence="2">The sequence shown here is derived from an EMBL/GenBank/DDBJ whole genome shotgun (WGS) entry which is preliminary data.</text>
</comment>
<proteinExistence type="predicted"/>
<reference evidence="2" key="2">
    <citation type="journal article" date="2024" name="Plant">
        <title>Genomic evolution and insights into agronomic trait innovations of Sesamum species.</title>
        <authorList>
            <person name="Miao H."/>
            <person name="Wang L."/>
            <person name="Qu L."/>
            <person name="Liu H."/>
            <person name="Sun Y."/>
            <person name="Le M."/>
            <person name="Wang Q."/>
            <person name="Wei S."/>
            <person name="Zheng Y."/>
            <person name="Lin W."/>
            <person name="Duan Y."/>
            <person name="Cao H."/>
            <person name="Xiong S."/>
            <person name="Wang X."/>
            <person name="Wei L."/>
            <person name="Li C."/>
            <person name="Ma Q."/>
            <person name="Ju M."/>
            <person name="Zhao R."/>
            <person name="Li G."/>
            <person name="Mu C."/>
            <person name="Tian Q."/>
            <person name="Mei H."/>
            <person name="Zhang T."/>
            <person name="Gao T."/>
            <person name="Zhang H."/>
        </authorList>
    </citation>
    <scope>NUCLEOTIDE SEQUENCE</scope>
    <source>
        <strain evidence="2">3651</strain>
    </source>
</reference>
<dbReference type="AlphaFoldDB" id="A0AAE1YWL7"/>
<feature type="compositionally biased region" description="Polar residues" evidence="1">
    <location>
        <begin position="81"/>
        <end position="90"/>
    </location>
</feature>
<protein>
    <submittedName>
        <fullName evidence="2">Uncharacterized protein</fullName>
    </submittedName>
</protein>